<reference evidence="5" key="1">
    <citation type="journal article" date="2015" name="Nature">
        <title>Complex archaea that bridge the gap between prokaryotes and eukaryotes.</title>
        <authorList>
            <person name="Spang A."/>
            <person name="Saw J.H."/>
            <person name="Jorgensen S.L."/>
            <person name="Zaremba-Niedzwiedzka K."/>
            <person name="Martijn J."/>
            <person name="Lind A.E."/>
            <person name="van Eijk R."/>
            <person name="Schleper C."/>
            <person name="Guy L."/>
            <person name="Ettema T.J."/>
        </authorList>
    </citation>
    <scope>NUCLEOTIDE SEQUENCE</scope>
</reference>
<sequence length="240" mass="27229">MNTAIIIINWNATDDTLTCIESIKKWIAIPHQIYVVDNNSTHEEKERLFAQEKNFNLLKNKINAGFSGGCNIGIKAALNNGHDAIFLLNNDARIQEKDFNLLLEALISKPDIGVIGPVIYDANTNALLNAGGKNIGWHYISHWRHIADPQDIYEVDYVSGTAFLARGDVFKTIGLFDESYFFSGEVADFCKRIHNYRHPSRSHFKVTIHPQAKAVHDLHASSAHRGPLYTYYTVRNRYIE</sequence>
<gene>
    <name evidence="5" type="ORF">LCGC14_2108770</name>
</gene>
<feature type="non-terminal residue" evidence="5">
    <location>
        <position position="240"/>
    </location>
</feature>
<dbReference type="Pfam" id="PF00535">
    <property type="entry name" value="Glycos_transf_2"/>
    <property type="match status" value="1"/>
</dbReference>
<dbReference type="EMBL" id="LAZR01026010">
    <property type="protein sequence ID" value="KKL70053.1"/>
    <property type="molecule type" value="Genomic_DNA"/>
</dbReference>
<dbReference type="AlphaFoldDB" id="A0A0F9E7M8"/>
<evidence type="ECO:0000256" key="1">
    <source>
        <dbReference type="ARBA" id="ARBA00006739"/>
    </source>
</evidence>
<evidence type="ECO:0000256" key="2">
    <source>
        <dbReference type="ARBA" id="ARBA00022676"/>
    </source>
</evidence>
<keyword evidence="3" id="KW-0808">Transferase</keyword>
<dbReference type="PANTHER" id="PTHR43179:SF12">
    <property type="entry name" value="GALACTOFURANOSYLTRANSFERASE GLFT2"/>
    <property type="match status" value="1"/>
</dbReference>
<feature type="domain" description="Glycosyltransferase 2-like" evidence="4">
    <location>
        <begin position="5"/>
        <end position="173"/>
    </location>
</feature>
<protein>
    <recommendedName>
        <fullName evidence="4">Glycosyltransferase 2-like domain-containing protein</fullName>
    </recommendedName>
</protein>
<name>A0A0F9E7M8_9ZZZZ</name>
<dbReference type="SUPFAM" id="SSF53448">
    <property type="entry name" value="Nucleotide-diphospho-sugar transferases"/>
    <property type="match status" value="1"/>
</dbReference>
<accession>A0A0F9E7M8</accession>
<evidence type="ECO:0000313" key="5">
    <source>
        <dbReference type="EMBL" id="KKL70053.1"/>
    </source>
</evidence>
<dbReference type="InterPro" id="IPR029044">
    <property type="entry name" value="Nucleotide-diphossugar_trans"/>
</dbReference>
<dbReference type="GO" id="GO:0016757">
    <property type="term" value="F:glycosyltransferase activity"/>
    <property type="evidence" value="ECO:0007669"/>
    <property type="project" value="UniProtKB-KW"/>
</dbReference>
<organism evidence="5">
    <name type="scientific">marine sediment metagenome</name>
    <dbReference type="NCBI Taxonomy" id="412755"/>
    <lineage>
        <taxon>unclassified sequences</taxon>
        <taxon>metagenomes</taxon>
        <taxon>ecological metagenomes</taxon>
    </lineage>
</organism>
<comment type="similarity">
    <text evidence="1">Belongs to the glycosyltransferase 2 family.</text>
</comment>
<dbReference type="InterPro" id="IPR001173">
    <property type="entry name" value="Glyco_trans_2-like"/>
</dbReference>
<dbReference type="PANTHER" id="PTHR43179">
    <property type="entry name" value="RHAMNOSYLTRANSFERASE WBBL"/>
    <property type="match status" value="1"/>
</dbReference>
<comment type="caution">
    <text evidence="5">The sequence shown here is derived from an EMBL/GenBank/DDBJ whole genome shotgun (WGS) entry which is preliminary data.</text>
</comment>
<evidence type="ECO:0000256" key="3">
    <source>
        <dbReference type="ARBA" id="ARBA00022679"/>
    </source>
</evidence>
<keyword evidence="2" id="KW-0328">Glycosyltransferase</keyword>
<proteinExistence type="inferred from homology"/>
<evidence type="ECO:0000259" key="4">
    <source>
        <dbReference type="Pfam" id="PF00535"/>
    </source>
</evidence>
<dbReference type="CDD" id="cd04186">
    <property type="entry name" value="GT_2_like_c"/>
    <property type="match status" value="1"/>
</dbReference>
<dbReference type="Gene3D" id="3.90.550.10">
    <property type="entry name" value="Spore Coat Polysaccharide Biosynthesis Protein SpsA, Chain A"/>
    <property type="match status" value="1"/>
</dbReference>